<evidence type="ECO:0000256" key="4">
    <source>
        <dbReference type="ARBA" id="ARBA00023274"/>
    </source>
</evidence>
<keyword evidence="3" id="KW-0733">Signal recognition particle</keyword>
<evidence type="ECO:0000313" key="6">
    <source>
        <dbReference type="EMBL" id="CCI11490.1"/>
    </source>
</evidence>
<dbReference type="InterPro" id="IPR036521">
    <property type="entry name" value="SRP19-like_sf"/>
</dbReference>
<accession>A0A024FWM3</accession>
<evidence type="ECO:0000256" key="2">
    <source>
        <dbReference type="ARBA" id="ARBA00022490"/>
    </source>
</evidence>
<evidence type="ECO:0000313" key="7">
    <source>
        <dbReference type="Proteomes" id="UP000053237"/>
    </source>
</evidence>
<dbReference type="GO" id="GO:0005786">
    <property type="term" value="C:signal recognition particle, endoplasmic reticulum targeting"/>
    <property type="evidence" value="ECO:0007669"/>
    <property type="project" value="UniProtKB-KW"/>
</dbReference>
<keyword evidence="7" id="KW-1185">Reference proteome</keyword>
<dbReference type="EMBL" id="CAIX01001105">
    <property type="protein sequence ID" value="CCI11490.1"/>
    <property type="molecule type" value="Genomic_DNA"/>
</dbReference>
<proteinExistence type="predicted"/>
<feature type="region of interest" description="Disordered" evidence="5">
    <location>
        <begin position="207"/>
        <end position="229"/>
    </location>
</feature>
<evidence type="ECO:0000256" key="3">
    <source>
        <dbReference type="ARBA" id="ARBA00023135"/>
    </source>
</evidence>
<comment type="caution">
    <text evidence="6">The sequence shown here is derived from an EMBL/GenBank/DDBJ whole genome shotgun (WGS) entry which is preliminary data.</text>
</comment>
<dbReference type="STRING" id="65357.A0A024FWM3"/>
<evidence type="ECO:0000256" key="5">
    <source>
        <dbReference type="SAM" id="MobiDB-lite"/>
    </source>
</evidence>
<organism evidence="6 7">
    <name type="scientific">Albugo candida</name>
    <dbReference type="NCBI Taxonomy" id="65357"/>
    <lineage>
        <taxon>Eukaryota</taxon>
        <taxon>Sar</taxon>
        <taxon>Stramenopiles</taxon>
        <taxon>Oomycota</taxon>
        <taxon>Peronosporomycetes</taxon>
        <taxon>Albuginales</taxon>
        <taxon>Albuginaceae</taxon>
        <taxon>Albugo</taxon>
    </lineage>
</organism>
<dbReference type="AlphaFoldDB" id="A0A024FWM3"/>
<dbReference type="InterPro" id="IPR002778">
    <property type="entry name" value="Signal_recog_particle_SRP19"/>
</dbReference>
<dbReference type="PANTHER" id="PTHR17453">
    <property type="entry name" value="SIGNAL RECOGNITION PARTICLE 19 KD PROTEIN"/>
    <property type="match status" value="1"/>
</dbReference>
<sequence length="229" mass="25651">MVRKGRSRPNIAGERYDSNALSLEQNYDRKDEPTNGSSQAMSMGMEGFQEMMEMMRSGQSNGMLPPGFSGIPGGVIVYHGISKDTPIDRSFITIFPNYINAAKTLAMGRRIPKSQACDDPLVEELSEICAYFNLPHLIETHKRYPRDWMVLGRVRVRLRNANNEWENPNIQSRKQLMVQMGSLIPKLQSRAKRLEKEAAEAAKKTLSVTTGAVISSSSSKKKGKKKGKK</sequence>
<dbReference type="PANTHER" id="PTHR17453:SF0">
    <property type="entry name" value="SIGNAL RECOGNITION PARTICLE 19 KDA PROTEIN"/>
    <property type="match status" value="1"/>
</dbReference>
<comment type="subcellular location">
    <subcellularLocation>
        <location evidence="1">Cytoplasm</location>
    </subcellularLocation>
</comment>
<dbReference type="GO" id="GO:0006617">
    <property type="term" value="P:SRP-dependent cotranslational protein targeting to membrane, signal sequence recognition"/>
    <property type="evidence" value="ECO:0007669"/>
    <property type="project" value="TreeGrafter"/>
</dbReference>
<keyword evidence="4" id="KW-0687">Ribonucleoprotein</keyword>
<dbReference type="InParanoid" id="A0A024FWM3"/>
<dbReference type="Pfam" id="PF01922">
    <property type="entry name" value="SRP19"/>
    <property type="match status" value="1"/>
</dbReference>
<evidence type="ECO:0000256" key="1">
    <source>
        <dbReference type="ARBA" id="ARBA00004496"/>
    </source>
</evidence>
<dbReference type="OrthoDB" id="2190947at2759"/>
<reference evidence="6 7" key="1">
    <citation type="submission" date="2012-05" db="EMBL/GenBank/DDBJ databases">
        <title>Recombination and specialization in a pathogen metapopulation.</title>
        <authorList>
            <person name="Gardiner A."/>
            <person name="Kemen E."/>
            <person name="Schultz-Larsen T."/>
            <person name="MacLean D."/>
            <person name="Van Oosterhout C."/>
            <person name="Jones J.D.G."/>
        </authorList>
    </citation>
    <scope>NUCLEOTIDE SEQUENCE [LARGE SCALE GENOMIC DNA]</scope>
    <source>
        <strain evidence="6 7">Ac Nc2</strain>
    </source>
</reference>
<keyword evidence="2" id="KW-0963">Cytoplasm</keyword>
<dbReference type="GO" id="GO:0008312">
    <property type="term" value="F:7S RNA binding"/>
    <property type="evidence" value="ECO:0007669"/>
    <property type="project" value="InterPro"/>
</dbReference>
<feature type="compositionally biased region" description="Basic residues" evidence="5">
    <location>
        <begin position="219"/>
        <end position="229"/>
    </location>
</feature>
<name>A0A024FWM3_9STRA</name>
<feature type="region of interest" description="Disordered" evidence="5">
    <location>
        <begin position="1"/>
        <end position="41"/>
    </location>
</feature>
<gene>
    <name evidence="6" type="ORF">BN9_130030</name>
</gene>
<dbReference type="Proteomes" id="UP000053237">
    <property type="component" value="Unassembled WGS sequence"/>
</dbReference>
<dbReference type="Gene3D" id="3.30.56.30">
    <property type="entry name" value="Signal recognition particle, SRP19-like subunit"/>
    <property type="match status" value="1"/>
</dbReference>
<evidence type="ECO:0008006" key="8">
    <source>
        <dbReference type="Google" id="ProtNLM"/>
    </source>
</evidence>
<protein>
    <recommendedName>
        <fullName evidence="8">Signal recognition particle SRP19 subunit</fullName>
    </recommendedName>
</protein>
<dbReference type="SUPFAM" id="SSF69695">
    <property type="entry name" value="SRP19"/>
    <property type="match status" value="1"/>
</dbReference>